<keyword evidence="2" id="KW-1185">Reference proteome</keyword>
<organism evidence="1 2">
    <name type="scientific">Oceanibaculum indicum P24</name>
    <dbReference type="NCBI Taxonomy" id="1207063"/>
    <lineage>
        <taxon>Bacteria</taxon>
        <taxon>Pseudomonadati</taxon>
        <taxon>Pseudomonadota</taxon>
        <taxon>Alphaproteobacteria</taxon>
        <taxon>Rhodospirillales</taxon>
        <taxon>Oceanibaculaceae</taxon>
        <taxon>Oceanibaculum</taxon>
    </lineage>
</organism>
<comment type="caution">
    <text evidence="1">The sequence shown here is derived from an EMBL/GenBank/DDBJ whole genome shotgun (WGS) entry which is preliminary data.</text>
</comment>
<evidence type="ECO:0000313" key="1">
    <source>
        <dbReference type="EMBL" id="EKE78441.1"/>
    </source>
</evidence>
<name>K2J5T6_9PROT</name>
<dbReference type="AlphaFoldDB" id="K2J5T6"/>
<gene>
    <name evidence="1" type="ORF">P24_02736</name>
</gene>
<dbReference type="RefSeq" id="WP_008943164.1">
    <property type="nucleotide sequence ID" value="NZ_AMRL01000002.1"/>
</dbReference>
<sequence>MARPSSIDRLPAPIRDKVGALRQAGATIDEILDHLNKLDVEVSRSAMGRHVQKIDKIGEQLRASRAMAEALVRGLDEQDADSKLARLNIEMMHTIIQRIAMGDDGNMPELDPKEAQLLSRAITNLETAATISDERMRKLRAEFARQAADLAESVAAKHGLSDKGKADLKAEFLGMAKK</sequence>
<dbReference type="Proteomes" id="UP000006746">
    <property type="component" value="Unassembled WGS sequence"/>
</dbReference>
<proteinExistence type="predicted"/>
<dbReference type="eggNOG" id="ENOG5032TIH">
    <property type="taxonomic scope" value="Bacteria"/>
</dbReference>
<evidence type="ECO:0000313" key="2">
    <source>
        <dbReference type="Proteomes" id="UP000006746"/>
    </source>
</evidence>
<dbReference type="STRING" id="1207063.P24_02736"/>
<accession>K2J5T6</accession>
<dbReference type="Pfam" id="PF11985">
    <property type="entry name" value="Phage_Mu_Gp27"/>
    <property type="match status" value="1"/>
</dbReference>
<dbReference type="InterPro" id="IPR021874">
    <property type="entry name" value="Phage_Mu_Gp27"/>
</dbReference>
<reference evidence="1 2" key="1">
    <citation type="journal article" date="2012" name="J. Bacteriol.">
        <title>Genome Sequence of Oceanibaculum indicum Type Strain P24.</title>
        <authorList>
            <person name="Lai Q."/>
            <person name="Shao Z."/>
        </authorList>
    </citation>
    <scope>NUCLEOTIDE SEQUENCE [LARGE SCALE GENOMIC DNA]</scope>
    <source>
        <strain evidence="1 2">P24</strain>
    </source>
</reference>
<dbReference type="EMBL" id="AMRL01000002">
    <property type="protein sequence ID" value="EKE78441.1"/>
    <property type="molecule type" value="Genomic_DNA"/>
</dbReference>
<protein>
    <submittedName>
        <fullName evidence="1">Terminase small subunit</fullName>
    </submittedName>
</protein>